<dbReference type="EMBL" id="OX459967">
    <property type="protein sequence ID" value="CAI9171559.1"/>
    <property type="molecule type" value="Genomic_DNA"/>
</dbReference>
<accession>A0ABN8ZCP8</accession>
<sequence>MVSPEDGTGFLAAAQACAPHSPARFNNSAWVPLQGWRLSGSETCPNPRSSLLSCLFLRLAAGFTTFPLKCSASRSPPSFLPPGGTVIKLLQGDTHEEHDLRRGHLRRSPAGRGFGMRGAGLAERTSLSTSRSPGPGWGGLSGDLASQRPPHLLRAQPRLSTRRAPTGARAVTGLCPLPLQPLRPQARAPTVSDSGEGCAEAYLQGQDSLCTERGLRPPTGPQRRGLGALGSLFHVESLP</sequence>
<feature type="region of interest" description="Disordered" evidence="1">
    <location>
        <begin position="94"/>
        <end position="148"/>
    </location>
</feature>
<reference evidence="2" key="1">
    <citation type="submission" date="2023-04" db="EMBL/GenBank/DDBJ databases">
        <authorList>
            <consortium name="ELIXIR-Norway"/>
        </authorList>
    </citation>
    <scope>NUCLEOTIDE SEQUENCE [LARGE SCALE GENOMIC DNA]</scope>
</reference>
<proteinExistence type="predicted"/>
<evidence type="ECO:0000313" key="3">
    <source>
        <dbReference type="Proteomes" id="UP001176941"/>
    </source>
</evidence>
<keyword evidence="3" id="KW-1185">Reference proteome</keyword>
<evidence type="ECO:0000256" key="1">
    <source>
        <dbReference type="SAM" id="MobiDB-lite"/>
    </source>
</evidence>
<name>A0ABN8ZCP8_RANTA</name>
<protein>
    <submittedName>
        <fullName evidence="2">Uncharacterized protein</fullName>
    </submittedName>
</protein>
<organism evidence="2 3">
    <name type="scientific">Rangifer tarandus platyrhynchus</name>
    <name type="common">Svalbard reindeer</name>
    <dbReference type="NCBI Taxonomy" id="3082113"/>
    <lineage>
        <taxon>Eukaryota</taxon>
        <taxon>Metazoa</taxon>
        <taxon>Chordata</taxon>
        <taxon>Craniata</taxon>
        <taxon>Vertebrata</taxon>
        <taxon>Euteleostomi</taxon>
        <taxon>Mammalia</taxon>
        <taxon>Eutheria</taxon>
        <taxon>Laurasiatheria</taxon>
        <taxon>Artiodactyla</taxon>
        <taxon>Ruminantia</taxon>
        <taxon>Pecora</taxon>
        <taxon>Cervidae</taxon>
        <taxon>Odocoileinae</taxon>
        <taxon>Rangifer</taxon>
    </lineage>
</organism>
<gene>
    <name evidence="2" type="ORF">MRATA1EN1_LOCUS20521</name>
</gene>
<dbReference type="Proteomes" id="UP001176941">
    <property type="component" value="Chromosome 31"/>
</dbReference>
<evidence type="ECO:0000313" key="2">
    <source>
        <dbReference type="EMBL" id="CAI9171559.1"/>
    </source>
</evidence>